<organism evidence="8 9">
    <name type="scientific">Moraxella bovis</name>
    <dbReference type="NCBI Taxonomy" id="476"/>
    <lineage>
        <taxon>Bacteria</taxon>
        <taxon>Pseudomonadati</taxon>
        <taxon>Pseudomonadota</taxon>
        <taxon>Gammaproteobacteria</taxon>
        <taxon>Moraxellales</taxon>
        <taxon>Moraxellaceae</taxon>
        <taxon>Moraxella</taxon>
    </lineage>
</organism>
<keyword evidence="4 7" id="KW-0812">Transmembrane</keyword>
<evidence type="ECO:0000256" key="5">
    <source>
        <dbReference type="ARBA" id="ARBA00022989"/>
    </source>
</evidence>
<dbReference type="GO" id="GO:0015820">
    <property type="term" value="P:L-leucine transport"/>
    <property type="evidence" value="ECO:0007669"/>
    <property type="project" value="TreeGrafter"/>
</dbReference>
<dbReference type="PANTHER" id="PTHR30086">
    <property type="entry name" value="ARGININE EXPORTER PROTEIN ARGO"/>
    <property type="match status" value="1"/>
</dbReference>
<dbReference type="GO" id="GO:0015190">
    <property type="term" value="F:L-leucine transmembrane transporter activity"/>
    <property type="evidence" value="ECO:0007669"/>
    <property type="project" value="TreeGrafter"/>
</dbReference>
<dbReference type="EMBL" id="UGPZ01000003">
    <property type="protein sequence ID" value="STY93379.1"/>
    <property type="molecule type" value="Genomic_DNA"/>
</dbReference>
<name>A0A378PXY5_MORBO</name>
<feature type="transmembrane region" description="Helical" evidence="7">
    <location>
        <begin position="79"/>
        <end position="102"/>
    </location>
</feature>
<feature type="transmembrane region" description="Helical" evidence="7">
    <location>
        <begin position="35"/>
        <end position="58"/>
    </location>
</feature>
<dbReference type="InterPro" id="IPR001123">
    <property type="entry name" value="LeuE-type"/>
</dbReference>
<evidence type="ECO:0000256" key="4">
    <source>
        <dbReference type="ARBA" id="ARBA00022692"/>
    </source>
</evidence>
<comment type="similarity">
    <text evidence="2">Belongs to the Rht family.</text>
</comment>
<evidence type="ECO:0000256" key="6">
    <source>
        <dbReference type="ARBA" id="ARBA00023136"/>
    </source>
</evidence>
<evidence type="ECO:0000313" key="9">
    <source>
        <dbReference type="Proteomes" id="UP000254133"/>
    </source>
</evidence>
<keyword evidence="3" id="KW-1003">Cell membrane</keyword>
<dbReference type="Pfam" id="PF01810">
    <property type="entry name" value="LysE"/>
    <property type="match status" value="1"/>
</dbReference>
<evidence type="ECO:0000256" key="7">
    <source>
        <dbReference type="SAM" id="Phobius"/>
    </source>
</evidence>
<evidence type="ECO:0000256" key="2">
    <source>
        <dbReference type="ARBA" id="ARBA00007928"/>
    </source>
</evidence>
<dbReference type="GO" id="GO:0005886">
    <property type="term" value="C:plasma membrane"/>
    <property type="evidence" value="ECO:0007669"/>
    <property type="project" value="UniProtKB-SubCell"/>
</dbReference>
<dbReference type="Proteomes" id="UP000254133">
    <property type="component" value="Unassembled WGS sequence"/>
</dbReference>
<evidence type="ECO:0000256" key="3">
    <source>
        <dbReference type="ARBA" id="ARBA00022475"/>
    </source>
</evidence>
<gene>
    <name evidence="8" type="primary">leuE</name>
    <name evidence="8" type="ORF">NCTC9426_02103</name>
</gene>
<protein>
    <submittedName>
        <fullName evidence="8">Leucine efflux protein</fullName>
    </submittedName>
</protein>
<reference evidence="8 9" key="1">
    <citation type="submission" date="2018-06" db="EMBL/GenBank/DDBJ databases">
        <authorList>
            <consortium name="Pathogen Informatics"/>
            <person name="Doyle S."/>
        </authorList>
    </citation>
    <scope>NUCLEOTIDE SEQUENCE [LARGE SCALE GENOMIC DNA]</scope>
    <source>
        <strain evidence="8 9">NCTC9426</strain>
    </source>
</reference>
<accession>A0A378PXY5</accession>
<evidence type="ECO:0000313" key="8">
    <source>
        <dbReference type="EMBL" id="STY93379.1"/>
    </source>
</evidence>
<proteinExistence type="inferred from homology"/>
<feature type="transmembrane region" description="Helical" evidence="7">
    <location>
        <begin position="7"/>
        <end position="29"/>
    </location>
</feature>
<dbReference type="AlphaFoldDB" id="A0A378PXY5"/>
<dbReference type="PANTHER" id="PTHR30086:SF15">
    <property type="entry name" value="LEUCINE EFFLUX PROTEIN"/>
    <property type="match status" value="1"/>
</dbReference>
<comment type="subcellular location">
    <subcellularLocation>
        <location evidence="1">Cell membrane</location>
        <topology evidence="1">Multi-pass membrane protein</topology>
    </subcellularLocation>
</comment>
<evidence type="ECO:0000256" key="1">
    <source>
        <dbReference type="ARBA" id="ARBA00004651"/>
    </source>
</evidence>
<keyword evidence="6 7" id="KW-0472">Membrane</keyword>
<keyword evidence="5 7" id="KW-1133">Transmembrane helix</keyword>
<sequence length="130" mass="14830">MGAMSGILVGDSLLILATVFWAGALLKLYPAVFDVIKLIGGCYLAYLVRLIIGAYHILKNRHAIANKSFNPPKVQSHNHFYRLSSLSLTNPKAILFFLSFFVQFVRPDYDKPFLTFLFWRSFCKLSAFYI</sequence>